<dbReference type="EMBL" id="BSYO01000002">
    <property type="protein sequence ID" value="GMH01381.1"/>
    <property type="molecule type" value="Genomic_DNA"/>
</dbReference>
<dbReference type="Proteomes" id="UP001279734">
    <property type="component" value="Unassembled WGS sequence"/>
</dbReference>
<organism evidence="1 2">
    <name type="scientific">Nepenthes gracilis</name>
    <name type="common">Slender pitcher plant</name>
    <dbReference type="NCBI Taxonomy" id="150966"/>
    <lineage>
        <taxon>Eukaryota</taxon>
        <taxon>Viridiplantae</taxon>
        <taxon>Streptophyta</taxon>
        <taxon>Embryophyta</taxon>
        <taxon>Tracheophyta</taxon>
        <taxon>Spermatophyta</taxon>
        <taxon>Magnoliopsida</taxon>
        <taxon>eudicotyledons</taxon>
        <taxon>Gunneridae</taxon>
        <taxon>Pentapetalae</taxon>
        <taxon>Caryophyllales</taxon>
        <taxon>Nepenthaceae</taxon>
        <taxon>Nepenthes</taxon>
    </lineage>
</organism>
<sequence>MPHFPHQLKTSTNPEKVAQCVWFDAHRNETEENAGCIKTSNYKIIRKETISPAPKTEKRIDGRRGIARVALPLRNGVQKPELDLLRLVDGARKRERECVCGKWYQAQISWPQNKALQNSRDEDGRRNLMVTT</sequence>
<proteinExistence type="predicted"/>
<reference evidence="1" key="1">
    <citation type="submission" date="2023-05" db="EMBL/GenBank/DDBJ databases">
        <title>Nepenthes gracilis genome sequencing.</title>
        <authorList>
            <person name="Fukushima K."/>
        </authorList>
    </citation>
    <scope>NUCLEOTIDE SEQUENCE</scope>
    <source>
        <strain evidence="1">SING2019-196</strain>
    </source>
</reference>
<accession>A0AAD3XDJ5</accession>
<keyword evidence="2" id="KW-1185">Reference proteome</keyword>
<evidence type="ECO:0000313" key="2">
    <source>
        <dbReference type="Proteomes" id="UP001279734"/>
    </source>
</evidence>
<dbReference type="AlphaFoldDB" id="A0AAD3XDJ5"/>
<comment type="caution">
    <text evidence="1">The sequence shown here is derived from an EMBL/GenBank/DDBJ whole genome shotgun (WGS) entry which is preliminary data.</text>
</comment>
<evidence type="ECO:0000313" key="1">
    <source>
        <dbReference type="EMBL" id="GMH01381.1"/>
    </source>
</evidence>
<gene>
    <name evidence="1" type="ORF">Nepgr_003220</name>
</gene>
<protein>
    <submittedName>
        <fullName evidence="1">Uncharacterized protein</fullName>
    </submittedName>
</protein>
<name>A0AAD3XDJ5_NEPGR</name>